<sequence>MSRRVARASRRLEGTVVAAVLVPLLTVAAVLGLDPGPRGGTGASGLGPAAEAPLEAVDLGCPAAGPAPRLLVAAPGVAPGAGPGADAGGAPVGSVAVDRVTSGGGPAARSAVPADGAGEESAPVRRVRAGGAAAVVRGRGDLAPGLLALRLAGGATGAAAVACPAPAPEQWFTGVGAGATHASVLELVNPDAGPAVADVTVLDATGTADVPALRGLTVPGRDVLRLDLATVAPRRGELALRVVVTRGRLATSVLDRVDRLGRDGVRQDWLPAQSAPARDLALPGLLPGAGARTLVVTNPGEDEARVQVQVVTPDSTLAPVGLEPVVVEPGTVEVVDLSTVLAREAAAGAVALALDSGAPVTATLRQSVAGGLAHAVGTAPVAAATALLPPGRSRLVLVPGRTVATATVRAWTADGVALRPLRRELDPGRAAVVRLPARAARVALEVAGTDPAGDPAQVAAALLTTGSRRGTGAVVLPLVASVDRALVPQVGPGLP</sequence>
<feature type="region of interest" description="Disordered" evidence="1">
    <location>
        <begin position="96"/>
        <end position="125"/>
    </location>
</feature>
<gene>
    <name evidence="2" type="ORF">BJ989_001502</name>
</gene>
<protein>
    <recommendedName>
        <fullName evidence="4">Secreted protein</fullName>
    </recommendedName>
</protein>
<dbReference type="RefSeq" id="WP_179517686.1">
    <property type="nucleotide sequence ID" value="NZ_JACCAC010000001.1"/>
</dbReference>
<proteinExistence type="predicted"/>
<comment type="caution">
    <text evidence="2">The sequence shown here is derived from an EMBL/GenBank/DDBJ whole genome shotgun (WGS) entry which is preliminary data.</text>
</comment>
<keyword evidence="3" id="KW-1185">Reference proteome</keyword>
<evidence type="ECO:0000256" key="1">
    <source>
        <dbReference type="SAM" id="MobiDB-lite"/>
    </source>
</evidence>
<dbReference type="InterPro" id="IPR043777">
    <property type="entry name" value="DUF5719"/>
</dbReference>
<accession>A0A7Y9UKB5</accession>
<organism evidence="2 3">
    <name type="scientific">Nocardioides perillae</name>
    <dbReference type="NCBI Taxonomy" id="1119534"/>
    <lineage>
        <taxon>Bacteria</taxon>
        <taxon>Bacillati</taxon>
        <taxon>Actinomycetota</taxon>
        <taxon>Actinomycetes</taxon>
        <taxon>Propionibacteriales</taxon>
        <taxon>Nocardioidaceae</taxon>
        <taxon>Nocardioides</taxon>
    </lineage>
</organism>
<dbReference type="EMBL" id="JACCAC010000001">
    <property type="protein sequence ID" value="NYG55198.1"/>
    <property type="molecule type" value="Genomic_DNA"/>
</dbReference>
<reference evidence="2 3" key="1">
    <citation type="submission" date="2020-07" db="EMBL/GenBank/DDBJ databases">
        <title>Sequencing the genomes of 1000 actinobacteria strains.</title>
        <authorList>
            <person name="Klenk H.-P."/>
        </authorList>
    </citation>
    <scope>NUCLEOTIDE SEQUENCE [LARGE SCALE GENOMIC DNA]</scope>
    <source>
        <strain evidence="2 3">DSM 24552</strain>
    </source>
</reference>
<evidence type="ECO:0000313" key="3">
    <source>
        <dbReference type="Proteomes" id="UP000544110"/>
    </source>
</evidence>
<dbReference type="AlphaFoldDB" id="A0A7Y9UKB5"/>
<name>A0A7Y9UKB5_9ACTN</name>
<dbReference type="Proteomes" id="UP000544110">
    <property type="component" value="Unassembled WGS sequence"/>
</dbReference>
<dbReference type="Pfam" id="PF18986">
    <property type="entry name" value="DUF5719"/>
    <property type="match status" value="1"/>
</dbReference>
<evidence type="ECO:0000313" key="2">
    <source>
        <dbReference type="EMBL" id="NYG55198.1"/>
    </source>
</evidence>
<evidence type="ECO:0008006" key="4">
    <source>
        <dbReference type="Google" id="ProtNLM"/>
    </source>
</evidence>